<evidence type="ECO:0000313" key="2">
    <source>
        <dbReference type="EMBL" id="GJS54546.1"/>
    </source>
</evidence>
<dbReference type="PANTHER" id="PTHR45770">
    <property type="entry name" value="ATP-DEPENDENT 6-PHOSPHOFRUCTOKINASE 1"/>
    <property type="match status" value="1"/>
</dbReference>
<dbReference type="Gene3D" id="3.60.21.10">
    <property type="match status" value="1"/>
</dbReference>
<keyword evidence="1" id="KW-0021">Allosteric enzyme</keyword>
<reference evidence="2" key="2">
    <citation type="submission" date="2022-01" db="EMBL/GenBank/DDBJ databases">
        <authorList>
            <person name="Yamashiro T."/>
            <person name="Shiraishi A."/>
            <person name="Satake H."/>
            <person name="Nakayama K."/>
        </authorList>
    </citation>
    <scope>NUCLEOTIDE SEQUENCE</scope>
</reference>
<dbReference type="InterPro" id="IPR029052">
    <property type="entry name" value="Metallo-depent_PP-like"/>
</dbReference>
<proteinExistence type="predicted"/>
<dbReference type="SUPFAM" id="SSF53784">
    <property type="entry name" value="Phosphofructokinase"/>
    <property type="match status" value="1"/>
</dbReference>
<gene>
    <name evidence="2" type="ORF">Tco_0627908</name>
</gene>
<organism evidence="2 3">
    <name type="scientific">Tanacetum coccineum</name>
    <dbReference type="NCBI Taxonomy" id="301880"/>
    <lineage>
        <taxon>Eukaryota</taxon>
        <taxon>Viridiplantae</taxon>
        <taxon>Streptophyta</taxon>
        <taxon>Embryophyta</taxon>
        <taxon>Tracheophyta</taxon>
        <taxon>Spermatophyta</taxon>
        <taxon>Magnoliopsida</taxon>
        <taxon>eudicotyledons</taxon>
        <taxon>Gunneridae</taxon>
        <taxon>Pentapetalae</taxon>
        <taxon>asterids</taxon>
        <taxon>campanulids</taxon>
        <taxon>Asterales</taxon>
        <taxon>Asteraceae</taxon>
        <taxon>Asteroideae</taxon>
        <taxon>Anthemideae</taxon>
        <taxon>Anthemidinae</taxon>
        <taxon>Tanacetum</taxon>
    </lineage>
</organism>
<comment type="caution">
    <text evidence="2">The sequence shown here is derived from an EMBL/GenBank/DDBJ whole genome shotgun (WGS) entry which is preliminary data.</text>
</comment>
<evidence type="ECO:0000256" key="1">
    <source>
        <dbReference type="ARBA" id="ARBA00022533"/>
    </source>
</evidence>
<dbReference type="InterPro" id="IPR035966">
    <property type="entry name" value="PKF_sf"/>
</dbReference>
<dbReference type="InterPro" id="IPR050929">
    <property type="entry name" value="PFKA"/>
</dbReference>
<sequence length="146" mass="16356">MQPVRNPVTICGDIHGQFHDLAELCRIGGKVLYTIIFSLMFQYMADDHSENDPWHGVDHGALKTPTNWASSVSHQGYPWVYIIGGDGTQKEAYAIYEEVRRQGLKVAVVRNPNPIDNDKNVIINKEMLEGPLILQKCEGSVGCTWS</sequence>
<dbReference type="Gene3D" id="3.40.50.450">
    <property type="match status" value="1"/>
</dbReference>
<dbReference type="EMBL" id="BQNB010008806">
    <property type="protein sequence ID" value="GJS54546.1"/>
    <property type="molecule type" value="Genomic_DNA"/>
</dbReference>
<dbReference type="SUPFAM" id="SSF56300">
    <property type="entry name" value="Metallo-dependent phosphatases"/>
    <property type="match status" value="1"/>
</dbReference>
<reference evidence="2" key="1">
    <citation type="journal article" date="2022" name="Int. J. Mol. Sci.">
        <title>Draft Genome of Tanacetum Coccineum: Genomic Comparison of Closely Related Tanacetum-Family Plants.</title>
        <authorList>
            <person name="Yamashiro T."/>
            <person name="Shiraishi A."/>
            <person name="Nakayama K."/>
            <person name="Satake H."/>
        </authorList>
    </citation>
    <scope>NUCLEOTIDE SEQUENCE</scope>
</reference>
<evidence type="ECO:0000313" key="3">
    <source>
        <dbReference type="Proteomes" id="UP001151760"/>
    </source>
</evidence>
<protein>
    <submittedName>
        <fullName evidence="2">ATP-dependent 6-phosphofructokinase 3-like protein</fullName>
    </submittedName>
</protein>
<dbReference type="Proteomes" id="UP001151760">
    <property type="component" value="Unassembled WGS sequence"/>
</dbReference>
<keyword evidence="3" id="KW-1185">Reference proteome</keyword>
<name>A0ABQ4WNS5_9ASTR</name>
<accession>A0ABQ4WNS5</accession>